<feature type="coiled-coil region" evidence="14">
    <location>
        <begin position="276"/>
        <end position="310"/>
    </location>
</feature>
<dbReference type="Gene3D" id="1.20.120.1080">
    <property type="match status" value="1"/>
</dbReference>
<evidence type="ECO:0000256" key="11">
    <source>
        <dbReference type="ARBA" id="ARBA00047984"/>
    </source>
</evidence>
<dbReference type="GO" id="GO:0005524">
    <property type="term" value="F:ATP binding"/>
    <property type="evidence" value="ECO:0007669"/>
    <property type="project" value="UniProtKB-KW"/>
</dbReference>
<dbReference type="GO" id="GO:0071006">
    <property type="term" value="C:U2-type catalytic step 1 spliceosome"/>
    <property type="evidence" value="ECO:0007669"/>
    <property type="project" value="UniProtKB-ARBA"/>
</dbReference>
<keyword evidence="10" id="KW-0539">Nucleus</keyword>
<comment type="similarity">
    <text evidence="12">Belongs to the DEAD box helicase family. DEAH subfamily. PRP2 sub-subfamily.</text>
</comment>
<dbReference type="FunFam" id="1.20.120.1080:FF:000001">
    <property type="entry name" value="Pre-mRNA-splicing factor ATP-dependent RNA helicase"/>
    <property type="match status" value="1"/>
</dbReference>
<dbReference type="Pfam" id="PF07717">
    <property type="entry name" value="OB_NTP_bind"/>
    <property type="match status" value="1"/>
</dbReference>
<dbReference type="InterPro" id="IPR011709">
    <property type="entry name" value="DEAD-box_helicase_OB_fold"/>
</dbReference>
<dbReference type="InterPro" id="IPR001650">
    <property type="entry name" value="Helicase_C-like"/>
</dbReference>
<dbReference type="GO" id="GO:0016787">
    <property type="term" value="F:hydrolase activity"/>
    <property type="evidence" value="ECO:0007669"/>
    <property type="project" value="UniProtKB-KW"/>
</dbReference>
<evidence type="ECO:0000256" key="14">
    <source>
        <dbReference type="SAM" id="Coils"/>
    </source>
</evidence>
<organism evidence="18 19">
    <name type="scientific">Tetradesmus obliquus</name>
    <name type="common">Green alga</name>
    <name type="synonym">Acutodesmus obliquus</name>
    <dbReference type="NCBI Taxonomy" id="3088"/>
    <lineage>
        <taxon>Eukaryota</taxon>
        <taxon>Viridiplantae</taxon>
        <taxon>Chlorophyta</taxon>
        <taxon>core chlorophytes</taxon>
        <taxon>Chlorophyceae</taxon>
        <taxon>CS clade</taxon>
        <taxon>Sphaeropleales</taxon>
        <taxon>Scenedesmaceae</taxon>
        <taxon>Tetradesmus</taxon>
    </lineage>
</organism>
<keyword evidence="5" id="KW-0547">Nucleotide-binding</keyword>
<evidence type="ECO:0000256" key="15">
    <source>
        <dbReference type="SAM" id="MobiDB-lite"/>
    </source>
</evidence>
<dbReference type="FunFam" id="3.40.50.300:FF:000726">
    <property type="entry name" value="Pre-mRNA-splicing factor ATP-dependent RNA helicase"/>
    <property type="match status" value="1"/>
</dbReference>
<dbReference type="PROSITE" id="PS51194">
    <property type="entry name" value="HELICASE_CTER"/>
    <property type="match status" value="1"/>
</dbReference>
<dbReference type="EC" id="3.6.4.13" evidence="2"/>
<dbReference type="InterPro" id="IPR048333">
    <property type="entry name" value="HA2_WH"/>
</dbReference>
<sequence length="1110" mass="123266">MASDKELRGWVSDQLHSLVGFSDRTVADFVLASAKKAKDPSSLLKSLAAFGVPAGSSGQAFAEGVLARLPRASKAPSATQLQQQQARQLVKRSRKYGLLDDEDDEEEPSAAPAAAAKPPKPPQQRQQQQDRDAGGRREGSSKQQRAHRRAAGQYDDDEEDPTPGLVAHQQQQYKKRRKWEEDEEDEARGGSSSKRGADDAAAAAAAAEAAAEAQREVDQREKEEFEERLRERDEARTKKSAGWKEGSKDRQRRAMGEALEGGEAAPEQLVPMLRDVSRQEYLRKREEAKLQELKDELEDAKYLFEGVELTAREKADLAYKQRVYDLALERRQALEAVVDDGYSMPTNYDAPESREGRLKVALQRYQADPADAAAAAPGAEQERWEAEQQKKTRRGGGNAEVLAAAAAEEAAKYEMLFDDSIEYVKNEVMAGELATEDFEAGSAREKAQKAKLAAIEDERARMAADRASLPIYAHREGLLAAIEEHQILILVAETGAGKTTQVPQYLHEAGYSKLGKIGCTQPRRVAAMSVSARVAHEMGVKLGNEVGYSIRFEDCTSDKTLIKYMTDGMLLREFLGEPDLAGYSVMMIDEAHERTLSTDVLFGLVKDIARFRPDLKLLISSATMDAVKFSDYFDNAPIYQIPGRRYPVDIMFSKAPEADYVDACISTVLKIHISEPPGDVLVFLTGQEEIEAAEELLKSRTRGLGTRIAELIIAPIYANLPSDMQAKIFETTPEGARKVVLATNIAETSLTIDGIRYVVDPGFAKQNEYNPRTGMESLLVAPISKASAMQRAGRAGRTAPGKCFRVYTAYAYEHEMDDNTTPEIQRTNLANVVLLLKSLGIHDLVNFDFMDPPPAEALLRALEQLYALGGLNDRGELTKLGRRMAEFPLDPMLSKALLASETYKVSEEVASICAMVSIGSAVFYRPKDKAVHAENAHRAFSRGNVGDHIQLLHVYQGWAESDFSSQWCFENYVQLRSMKRARDIREQLTNLMERVEIELASDSENYDAIRKSIAAGYFYHCARLQKDGGYRTVKNPTAVSIHPGSSISKEVLPRWVIYHELVLTSKEFMRTVSEIKPEWLVEIAPHYYSAKDIRDDGKKMPKGKGRSAAA</sequence>
<evidence type="ECO:0000256" key="13">
    <source>
        <dbReference type="ARBA" id="ARBA00077342"/>
    </source>
</evidence>
<feature type="compositionally biased region" description="Acidic residues" evidence="15">
    <location>
        <begin position="99"/>
        <end position="108"/>
    </location>
</feature>
<dbReference type="PROSITE" id="PS51192">
    <property type="entry name" value="HELICASE_ATP_BIND_1"/>
    <property type="match status" value="1"/>
</dbReference>
<feature type="domain" description="Helicase C-terminal" evidence="17">
    <location>
        <begin position="668"/>
        <end position="840"/>
    </location>
</feature>
<keyword evidence="3" id="KW-0507">mRNA processing</keyword>
<dbReference type="GO" id="GO:0006397">
    <property type="term" value="P:mRNA processing"/>
    <property type="evidence" value="ECO:0007669"/>
    <property type="project" value="UniProtKB-KW"/>
</dbReference>
<dbReference type="PANTHER" id="PTHR18934">
    <property type="entry name" value="ATP-DEPENDENT RNA HELICASE"/>
    <property type="match status" value="1"/>
</dbReference>
<feature type="compositionally biased region" description="Low complexity" evidence="15">
    <location>
        <begin position="199"/>
        <end position="212"/>
    </location>
</feature>
<reference evidence="18 19" key="1">
    <citation type="submission" date="2016-10" db="EMBL/GenBank/DDBJ databases">
        <authorList>
            <person name="Cai Z."/>
        </authorList>
    </citation>
    <scope>NUCLEOTIDE SEQUENCE [LARGE SCALE GENOMIC DNA]</scope>
</reference>
<evidence type="ECO:0000256" key="3">
    <source>
        <dbReference type="ARBA" id="ARBA00022664"/>
    </source>
</evidence>
<dbReference type="PROSITE" id="PS00690">
    <property type="entry name" value="DEAH_ATP_HELICASE"/>
    <property type="match status" value="1"/>
</dbReference>
<feature type="coiled-coil region" evidence="14">
    <location>
        <begin position="978"/>
        <end position="1005"/>
    </location>
</feature>
<dbReference type="Pfam" id="PF04408">
    <property type="entry name" value="WHD_HA2"/>
    <property type="match status" value="1"/>
</dbReference>
<evidence type="ECO:0000256" key="7">
    <source>
        <dbReference type="ARBA" id="ARBA00022806"/>
    </source>
</evidence>
<evidence type="ECO:0000256" key="8">
    <source>
        <dbReference type="ARBA" id="ARBA00022840"/>
    </source>
</evidence>
<keyword evidence="8" id="KW-0067">ATP-binding</keyword>
<dbReference type="SMART" id="SM00847">
    <property type="entry name" value="HA2"/>
    <property type="match status" value="1"/>
</dbReference>
<evidence type="ECO:0000259" key="16">
    <source>
        <dbReference type="PROSITE" id="PS51192"/>
    </source>
</evidence>
<feature type="domain" description="Helicase ATP-binding" evidence="16">
    <location>
        <begin position="479"/>
        <end position="642"/>
    </location>
</feature>
<feature type="compositionally biased region" description="Basic and acidic residues" evidence="15">
    <location>
        <begin position="128"/>
        <end position="140"/>
    </location>
</feature>
<feature type="compositionally biased region" description="Low complexity" evidence="15">
    <location>
        <begin position="109"/>
        <end position="127"/>
    </location>
</feature>
<dbReference type="SUPFAM" id="SSF52540">
    <property type="entry name" value="P-loop containing nucleoside triphosphate hydrolases"/>
    <property type="match status" value="1"/>
</dbReference>
<dbReference type="AlphaFoldDB" id="A0A383V8T8"/>
<keyword evidence="9" id="KW-0508">mRNA splicing</keyword>
<comment type="catalytic activity">
    <reaction evidence="11">
        <text>ATP + H2O = ADP + phosphate + H(+)</text>
        <dbReference type="Rhea" id="RHEA:13065"/>
        <dbReference type="ChEBI" id="CHEBI:15377"/>
        <dbReference type="ChEBI" id="CHEBI:15378"/>
        <dbReference type="ChEBI" id="CHEBI:30616"/>
        <dbReference type="ChEBI" id="CHEBI:43474"/>
        <dbReference type="ChEBI" id="CHEBI:456216"/>
        <dbReference type="EC" id="3.6.4.13"/>
    </reaction>
</comment>
<feature type="region of interest" description="Disordered" evidence="15">
    <location>
        <begin position="369"/>
        <end position="398"/>
    </location>
</feature>
<dbReference type="InterPro" id="IPR027417">
    <property type="entry name" value="P-loop_NTPase"/>
</dbReference>
<evidence type="ECO:0000256" key="4">
    <source>
        <dbReference type="ARBA" id="ARBA00022728"/>
    </source>
</evidence>
<dbReference type="STRING" id="3088.A0A383V8T8"/>
<accession>A0A383V8T8</accession>
<feature type="compositionally biased region" description="Basic and acidic residues" evidence="15">
    <location>
        <begin position="380"/>
        <end position="390"/>
    </location>
</feature>
<evidence type="ECO:0000256" key="5">
    <source>
        <dbReference type="ARBA" id="ARBA00022741"/>
    </source>
</evidence>
<dbReference type="GO" id="GO:0003723">
    <property type="term" value="F:RNA binding"/>
    <property type="evidence" value="ECO:0007669"/>
    <property type="project" value="TreeGrafter"/>
</dbReference>
<dbReference type="InterPro" id="IPR014001">
    <property type="entry name" value="Helicase_ATP-bd"/>
</dbReference>
<evidence type="ECO:0000256" key="10">
    <source>
        <dbReference type="ARBA" id="ARBA00023242"/>
    </source>
</evidence>
<dbReference type="GO" id="GO:0008380">
    <property type="term" value="P:RNA splicing"/>
    <property type="evidence" value="ECO:0007669"/>
    <property type="project" value="UniProtKB-KW"/>
</dbReference>
<dbReference type="GO" id="GO:0071013">
    <property type="term" value="C:catalytic step 2 spliceosome"/>
    <property type="evidence" value="ECO:0007669"/>
    <property type="project" value="TreeGrafter"/>
</dbReference>
<feature type="region of interest" description="Disordered" evidence="15">
    <location>
        <begin position="72"/>
        <end position="272"/>
    </location>
</feature>
<keyword evidence="19" id="KW-1185">Reference proteome</keyword>
<gene>
    <name evidence="18" type="ORF">BQ4739_LOCUS2097</name>
</gene>
<keyword evidence="4" id="KW-0747">Spliceosome</keyword>
<dbReference type="InterPro" id="IPR007502">
    <property type="entry name" value="Helicase-assoc_dom"/>
</dbReference>
<evidence type="ECO:0000256" key="6">
    <source>
        <dbReference type="ARBA" id="ARBA00022801"/>
    </source>
</evidence>
<feature type="compositionally biased region" description="Basic and acidic residues" evidence="15">
    <location>
        <begin position="245"/>
        <end position="255"/>
    </location>
</feature>
<evidence type="ECO:0000313" key="19">
    <source>
        <dbReference type="Proteomes" id="UP000256970"/>
    </source>
</evidence>
<feature type="compositionally biased region" description="Low complexity" evidence="15">
    <location>
        <begin position="256"/>
        <end position="265"/>
    </location>
</feature>
<dbReference type="Pfam" id="PF00271">
    <property type="entry name" value="Helicase_C"/>
    <property type="match status" value="1"/>
</dbReference>
<evidence type="ECO:0000256" key="1">
    <source>
        <dbReference type="ARBA" id="ARBA00004123"/>
    </source>
</evidence>
<feature type="compositionally biased region" description="Basic and acidic residues" evidence="15">
    <location>
        <begin position="213"/>
        <end position="237"/>
    </location>
</feature>
<dbReference type="SMART" id="SM00490">
    <property type="entry name" value="HELICc"/>
    <property type="match status" value="1"/>
</dbReference>
<keyword evidence="6" id="KW-0378">Hydrolase</keyword>
<evidence type="ECO:0000259" key="17">
    <source>
        <dbReference type="PROSITE" id="PS51194"/>
    </source>
</evidence>
<protein>
    <recommendedName>
        <fullName evidence="2">RNA helicase</fullName>
        <ecNumber evidence="2">3.6.4.13</ecNumber>
    </recommendedName>
    <alternativeName>
        <fullName evidence="13">DEAH RNA helicase homolog PRP2</fullName>
    </alternativeName>
</protein>
<feature type="compositionally biased region" description="Low complexity" evidence="15">
    <location>
        <begin position="369"/>
        <end position="379"/>
    </location>
</feature>
<dbReference type="CDD" id="cd18791">
    <property type="entry name" value="SF2_C_RHA"/>
    <property type="match status" value="1"/>
</dbReference>
<dbReference type="SMART" id="SM00487">
    <property type="entry name" value="DEXDc"/>
    <property type="match status" value="1"/>
</dbReference>
<dbReference type="EMBL" id="FNXT01000158">
    <property type="protein sequence ID" value="SZX61591.1"/>
    <property type="molecule type" value="Genomic_DNA"/>
</dbReference>
<keyword evidence="7" id="KW-0347">Helicase</keyword>
<keyword evidence="14" id="KW-0175">Coiled coil</keyword>
<name>A0A383V8T8_TETOB</name>
<dbReference type="Pfam" id="PF21010">
    <property type="entry name" value="HA2_C"/>
    <property type="match status" value="1"/>
</dbReference>
<evidence type="ECO:0000313" key="18">
    <source>
        <dbReference type="EMBL" id="SZX61591.1"/>
    </source>
</evidence>
<evidence type="ECO:0000256" key="9">
    <source>
        <dbReference type="ARBA" id="ARBA00023187"/>
    </source>
</evidence>
<dbReference type="InterPro" id="IPR002464">
    <property type="entry name" value="DNA/RNA_helicase_DEAH_CS"/>
</dbReference>
<proteinExistence type="inferred from homology"/>
<dbReference type="Gene3D" id="3.40.50.300">
    <property type="entry name" value="P-loop containing nucleotide triphosphate hydrolases"/>
    <property type="match status" value="2"/>
</dbReference>
<dbReference type="Proteomes" id="UP000256970">
    <property type="component" value="Unassembled WGS sequence"/>
</dbReference>
<evidence type="ECO:0000256" key="2">
    <source>
        <dbReference type="ARBA" id="ARBA00012552"/>
    </source>
</evidence>
<evidence type="ECO:0000256" key="12">
    <source>
        <dbReference type="ARBA" id="ARBA00061257"/>
    </source>
</evidence>
<comment type="subcellular location">
    <subcellularLocation>
        <location evidence="1">Nucleus</location>
    </subcellularLocation>
</comment>
<dbReference type="FunFam" id="3.40.50.300:FF:000007">
    <property type="entry name" value="Pre-mRNA-splicing factor ATP-dependent RNA helicase"/>
    <property type="match status" value="1"/>
</dbReference>
<dbReference type="GO" id="GO:0003724">
    <property type="term" value="F:RNA helicase activity"/>
    <property type="evidence" value="ECO:0007669"/>
    <property type="project" value="UniProtKB-EC"/>
</dbReference>
<dbReference type="PANTHER" id="PTHR18934:SF83">
    <property type="entry name" value="PRE-MRNA-SPLICING FACTOR ATP-DEPENDENT RNA HELICASE DHX16"/>
    <property type="match status" value="1"/>
</dbReference>